<proteinExistence type="predicted"/>
<evidence type="ECO:0000313" key="2">
    <source>
        <dbReference type="EMBL" id="AAX31566.1"/>
    </source>
</evidence>
<dbReference type="InterPro" id="IPR000792">
    <property type="entry name" value="Tscrpt_reg_LuxR_C"/>
</dbReference>
<dbReference type="GO" id="GO:0003677">
    <property type="term" value="F:DNA binding"/>
    <property type="evidence" value="ECO:0007669"/>
    <property type="project" value="InterPro"/>
</dbReference>
<dbReference type="EMBL" id="AY787762">
    <property type="protein sequence ID" value="AAX31566.1"/>
    <property type="molecule type" value="Genomic_DNA"/>
</dbReference>
<dbReference type="InterPro" id="IPR036388">
    <property type="entry name" value="WH-like_DNA-bd_sf"/>
</dbReference>
<accession>Q50EC1</accession>
<organism evidence="2">
    <name type="scientific">Streptomyces filamentosus</name>
    <name type="common">Streptomyces roseosporus</name>
    <dbReference type="NCBI Taxonomy" id="67294"/>
    <lineage>
        <taxon>Bacteria</taxon>
        <taxon>Bacillati</taxon>
        <taxon>Actinomycetota</taxon>
        <taxon>Actinomycetes</taxon>
        <taxon>Kitasatosporales</taxon>
        <taxon>Streptomycetaceae</taxon>
        <taxon>Streptomyces</taxon>
    </lineage>
</organism>
<dbReference type="PANTHER" id="PTHR34293">
    <property type="entry name" value="HTH-TYPE TRANSCRIPTIONAL REGULATOR TRMBL2"/>
    <property type="match status" value="1"/>
</dbReference>
<protein>
    <submittedName>
        <fullName evidence="2">Probable regulatory protein</fullName>
    </submittedName>
</protein>
<gene>
    <name evidence="2" type="primary">dptR1</name>
</gene>
<dbReference type="SMART" id="SM00421">
    <property type="entry name" value="HTH_LUXR"/>
    <property type="match status" value="1"/>
</dbReference>
<reference evidence="2" key="1">
    <citation type="journal article" date="2005" name="Microbiology">
        <title>Daptomycin biosynthesis in Streptomyces roseosporus: cloning and analysis of the gene cluster and revision of peptide stereochemistry.</title>
        <authorList>
            <person name="Miao V."/>
            <person name="Coeffet-Legal M.F."/>
            <person name="Brian P."/>
            <person name="Brost R."/>
            <person name="Penn J."/>
            <person name="Whiting A."/>
            <person name="Martin S."/>
            <person name="Ford R."/>
            <person name="Parr I."/>
            <person name="Bouchard M."/>
            <person name="Silva C.J."/>
            <person name="Wrigley S.K."/>
            <person name="Baltz R.H."/>
        </authorList>
    </citation>
    <scope>NUCLEOTIDE SEQUENCE</scope>
    <source>
        <strain evidence="2">NRRL 11379</strain>
    </source>
</reference>
<dbReference type="GO" id="GO:0006355">
    <property type="term" value="P:regulation of DNA-templated transcription"/>
    <property type="evidence" value="ECO:0007669"/>
    <property type="project" value="InterPro"/>
</dbReference>
<dbReference type="InterPro" id="IPR036390">
    <property type="entry name" value="WH_DNA-bd_sf"/>
</dbReference>
<evidence type="ECO:0000259" key="1">
    <source>
        <dbReference type="PROSITE" id="PS50043"/>
    </source>
</evidence>
<dbReference type="SUPFAM" id="SSF56024">
    <property type="entry name" value="Phospholipase D/nuclease"/>
    <property type="match status" value="1"/>
</dbReference>
<dbReference type="SUPFAM" id="SSF46894">
    <property type="entry name" value="C-terminal effector domain of the bipartite response regulators"/>
    <property type="match status" value="1"/>
</dbReference>
<sequence length="341" mass="36729">MTIPPVGRTGWDTQWQALGLGADELRVYEALLDAPVPASRTALAQHLGLTVRRVTNALDHLAERRFTHPARGAGLPVAMAPATALRNLIHLHQAELLHRSAELEELSGSVDRIAAQLLSSVHTPRATGIETVRGGAAIAARVASLLVSASEEIALLDRPPYASSEPDGMPVPLDMAEPVRRGVRVRVVVDREGLSFHGRARGLGDLAVQGVQIRVGTDLPTKLITVDRRVTLLPPTDAADPTASALVVSDALLSNALVPLFESVWERALPIGSVTHDQITDGDRELLTMLASGLKDEAMARRLDIHVHTVRRRITRLMQVLNAETRFQAGVQAALRGWLTG</sequence>
<dbReference type="InterPro" id="IPR051797">
    <property type="entry name" value="TrmB-like"/>
</dbReference>
<dbReference type="PROSITE" id="PS50043">
    <property type="entry name" value="HTH_LUXR_2"/>
    <property type="match status" value="1"/>
</dbReference>
<dbReference type="Gene3D" id="1.10.10.10">
    <property type="entry name" value="Winged helix-like DNA-binding domain superfamily/Winged helix DNA-binding domain"/>
    <property type="match status" value="1"/>
</dbReference>
<dbReference type="InterPro" id="IPR016032">
    <property type="entry name" value="Sig_transdc_resp-reg_C-effctor"/>
</dbReference>
<name>Q50EC1_STRFL</name>
<dbReference type="AlphaFoldDB" id="Q50EC1"/>
<dbReference type="SUPFAM" id="SSF46785">
    <property type="entry name" value="Winged helix' DNA-binding domain"/>
    <property type="match status" value="1"/>
</dbReference>
<feature type="domain" description="HTH luxR-type" evidence="1">
    <location>
        <begin position="272"/>
        <end position="337"/>
    </location>
</feature>
<dbReference type="PANTHER" id="PTHR34293:SF1">
    <property type="entry name" value="HTH-TYPE TRANSCRIPTIONAL REGULATOR TRMBL2"/>
    <property type="match status" value="1"/>
</dbReference>